<dbReference type="Pfam" id="PF16720">
    <property type="entry name" value="Albumin_I_a"/>
    <property type="match status" value="1"/>
</dbReference>
<name>A0A072UYI6_MEDTR</name>
<dbReference type="HOGENOM" id="CLU_142503_0_0_1"/>
<proteinExistence type="predicted"/>
<reference evidence="8" key="4">
    <citation type="journal article" date="2018" name="Nat. Plants">
        <title>Whole-genome landscape of Medicago truncatula symbiotic genes.</title>
        <authorList>
            <person name="Pecrix Y."/>
            <person name="Staton S.E."/>
            <person name="Sallet E."/>
            <person name="Lelandais-Briere C."/>
            <person name="Moreau S."/>
            <person name="Carrere S."/>
            <person name="Blein T."/>
            <person name="Jardinaud M.F."/>
            <person name="Latrasse D."/>
            <person name="Zouine M."/>
            <person name="Zahm M."/>
            <person name="Kreplak J."/>
            <person name="Mayjonade B."/>
            <person name="Satge C."/>
            <person name="Perez M."/>
            <person name="Cauet S."/>
            <person name="Marande W."/>
            <person name="Chantry-Darmon C."/>
            <person name="Lopez-Roques C."/>
            <person name="Bouchez O."/>
            <person name="Berard A."/>
            <person name="Debelle F."/>
            <person name="Munos S."/>
            <person name="Bendahmane A."/>
            <person name="Berges H."/>
            <person name="Niebel A."/>
            <person name="Buitink J."/>
            <person name="Frugier F."/>
            <person name="Benhamed M."/>
            <person name="Crespi M."/>
            <person name="Gouzy J."/>
            <person name="Gamas P."/>
        </authorList>
    </citation>
    <scope>NUCLEOTIDE SEQUENCE [LARGE SCALE GENOMIC DNA]</scope>
    <source>
        <strain evidence="8">cv. Jemalong A17</strain>
    </source>
</reference>
<evidence type="ECO:0000313" key="8">
    <source>
        <dbReference type="Proteomes" id="UP000265566"/>
    </source>
</evidence>
<evidence type="ECO:0000256" key="2">
    <source>
        <dbReference type="ARBA" id="ARBA00023157"/>
    </source>
</evidence>
<evidence type="ECO:0000256" key="1">
    <source>
        <dbReference type="ARBA" id="ARBA00022854"/>
    </source>
</evidence>
<reference evidence="4 7" key="2">
    <citation type="journal article" date="2014" name="BMC Genomics">
        <title>An improved genome release (version Mt4.0) for the model legume Medicago truncatula.</title>
        <authorList>
            <person name="Tang H."/>
            <person name="Krishnakumar V."/>
            <person name="Bidwell S."/>
            <person name="Rosen B."/>
            <person name="Chan A."/>
            <person name="Zhou S."/>
            <person name="Gentzbittel L."/>
            <person name="Childs K.L."/>
            <person name="Yandell M."/>
            <person name="Gundlach H."/>
            <person name="Mayer K.F."/>
            <person name="Schwartz D.C."/>
            <person name="Town C.D."/>
        </authorList>
    </citation>
    <scope>GENOME REANNOTATION</scope>
    <source>
        <strain evidence="4">A17</strain>
        <strain evidence="6 7">cv. Jemalong A17</strain>
    </source>
</reference>
<dbReference type="EnsemblPlants" id="KEH34652">
    <property type="protein sequence ID" value="KEH34652"/>
    <property type="gene ID" value="MTR_3g067500"/>
</dbReference>
<dbReference type="EMBL" id="CM001219">
    <property type="protein sequence ID" value="KEH34652.1"/>
    <property type="molecule type" value="Genomic_DNA"/>
</dbReference>
<evidence type="ECO:0000313" key="6">
    <source>
        <dbReference type="EnsemblPlants" id="KEH34652"/>
    </source>
</evidence>
<evidence type="ECO:0000313" key="4">
    <source>
        <dbReference type="EMBL" id="KEH34652.1"/>
    </source>
</evidence>
<evidence type="ECO:0000313" key="5">
    <source>
        <dbReference type="EMBL" id="RHN68196.1"/>
    </source>
</evidence>
<sequence>MKKIEGTGCGMPCNEVHDVCDSEDCFCYSEASFSGDGNCVTFTPFIKKVEEHPNLCQTHTECTKKGSGNFCARFPNSNRKYGFCVAANSEAKEAFKMASSSKLKNYFLKMYVPA</sequence>
<dbReference type="Proteomes" id="UP000002051">
    <property type="component" value="Chromosome 3"/>
</dbReference>
<dbReference type="Gramene" id="rna16511">
    <property type="protein sequence ID" value="RHN68196.1"/>
    <property type="gene ID" value="gene16511"/>
</dbReference>
<dbReference type="EMBL" id="PSQE01000003">
    <property type="protein sequence ID" value="RHN68196.1"/>
    <property type="molecule type" value="Genomic_DNA"/>
</dbReference>
<reference evidence="4 7" key="1">
    <citation type="journal article" date="2011" name="Nature">
        <title>The Medicago genome provides insight into the evolution of rhizobial symbioses.</title>
        <authorList>
            <person name="Young N.D."/>
            <person name="Debelle F."/>
            <person name="Oldroyd G.E."/>
            <person name="Geurts R."/>
            <person name="Cannon S.B."/>
            <person name="Udvardi M.K."/>
            <person name="Benedito V.A."/>
            <person name="Mayer K.F."/>
            <person name="Gouzy J."/>
            <person name="Schoof H."/>
            <person name="Van de Peer Y."/>
            <person name="Proost S."/>
            <person name="Cook D.R."/>
            <person name="Meyers B.C."/>
            <person name="Spannagl M."/>
            <person name="Cheung F."/>
            <person name="De Mita S."/>
            <person name="Krishnakumar V."/>
            <person name="Gundlach H."/>
            <person name="Zhou S."/>
            <person name="Mudge J."/>
            <person name="Bharti A.K."/>
            <person name="Murray J.D."/>
            <person name="Naoumkina M.A."/>
            <person name="Rosen B."/>
            <person name="Silverstein K.A."/>
            <person name="Tang H."/>
            <person name="Rombauts S."/>
            <person name="Zhao P.X."/>
            <person name="Zhou P."/>
            <person name="Barbe V."/>
            <person name="Bardou P."/>
            <person name="Bechner M."/>
            <person name="Bellec A."/>
            <person name="Berger A."/>
            <person name="Berges H."/>
            <person name="Bidwell S."/>
            <person name="Bisseling T."/>
            <person name="Choisne N."/>
            <person name="Couloux A."/>
            <person name="Denny R."/>
            <person name="Deshpande S."/>
            <person name="Dai X."/>
            <person name="Doyle J.J."/>
            <person name="Dudez A.M."/>
            <person name="Farmer A.D."/>
            <person name="Fouteau S."/>
            <person name="Franken C."/>
            <person name="Gibelin C."/>
            <person name="Gish J."/>
            <person name="Goldstein S."/>
            <person name="Gonzalez A.J."/>
            <person name="Green P.J."/>
            <person name="Hallab A."/>
            <person name="Hartog M."/>
            <person name="Hua A."/>
            <person name="Humphray S.J."/>
            <person name="Jeong D.H."/>
            <person name="Jing Y."/>
            <person name="Jocker A."/>
            <person name="Kenton S.M."/>
            <person name="Kim D.J."/>
            <person name="Klee K."/>
            <person name="Lai H."/>
            <person name="Lang C."/>
            <person name="Lin S."/>
            <person name="Macmil S.L."/>
            <person name="Magdelenat G."/>
            <person name="Matthews L."/>
            <person name="McCorrison J."/>
            <person name="Monaghan E.L."/>
            <person name="Mun J.H."/>
            <person name="Najar F.Z."/>
            <person name="Nicholson C."/>
            <person name="Noirot C."/>
            <person name="O'Bleness M."/>
            <person name="Paule C.R."/>
            <person name="Poulain J."/>
            <person name="Prion F."/>
            <person name="Qin B."/>
            <person name="Qu C."/>
            <person name="Retzel E.F."/>
            <person name="Riddle C."/>
            <person name="Sallet E."/>
            <person name="Samain S."/>
            <person name="Samson N."/>
            <person name="Sanders I."/>
            <person name="Saurat O."/>
            <person name="Scarpelli C."/>
            <person name="Schiex T."/>
            <person name="Segurens B."/>
            <person name="Severin A.J."/>
            <person name="Sherrier D.J."/>
            <person name="Shi R."/>
            <person name="Sims S."/>
            <person name="Singer S.R."/>
            <person name="Sinharoy S."/>
            <person name="Sterck L."/>
            <person name="Viollet A."/>
            <person name="Wang B.B."/>
            <person name="Wang K."/>
            <person name="Wang M."/>
            <person name="Wang X."/>
            <person name="Warfsmann J."/>
            <person name="Weissenbach J."/>
            <person name="White D.D."/>
            <person name="White J.D."/>
            <person name="Wiley G.B."/>
            <person name="Wincker P."/>
            <person name="Xing Y."/>
            <person name="Yang L."/>
            <person name="Yao Z."/>
            <person name="Ying F."/>
            <person name="Zhai J."/>
            <person name="Zhou L."/>
            <person name="Zuber A."/>
            <person name="Denarie J."/>
            <person name="Dixon R.A."/>
            <person name="May G.D."/>
            <person name="Schwartz D.C."/>
            <person name="Rogers J."/>
            <person name="Quetier F."/>
            <person name="Town C.D."/>
            <person name="Roe B.A."/>
        </authorList>
    </citation>
    <scope>NUCLEOTIDE SEQUENCE [LARGE SCALE GENOMIC DNA]</scope>
    <source>
        <strain evidence="4">A17</strain>
        <strain evidence="6 7">cv. Jemalong A17</strain>
    </source>
</reference>
<keyword evidence="1" id="KW-0960">Knottin</keyword>
<evidence type="ECO:0000259" key="3">
    <source>
        <dbReference type="Pfam" id="PF16720"/>
    </source>
</evidence>
<keyword evidence="2" id="KW-1015">Disulfide bond</keyword>
<reference evidence="6" key="3">
    <citation type="submission" date="2015-04" db="UniProtKB">
        <authorList>
            <consortium name="EnsemblPlants"/>
        </authorList>
    </citation>
    <scope>IDENTIFICATION</scope>
    <source>
        <strain evidence="6">cv. Jemalong A17</strain>
    </source>
</reference>
<feature type="domain" description="Albumin I chain a" evidence="3">
    <location>
        <begin position="51"/>
        <end position="95"/>
    </location>
</feature>
<dbReference type="InterPro" id="IPR032000">
    <property type="entry name" value="Albumin_I_a"/>
</dbReference>
<accession>A0A072UYI6</accession>
<dbReference type="AlphaFoldDB" id="A0A072UYI6"/>
<evidence type="ECO:0000313" key="7">
    <source>
        <dbReference type="Proteomes" id="UP000002051"/>
    </source>
</evidence>
<reference evidence="5" key="5">
    <citation type="journal article" date="2018" name="Nat. Plants">
        <title>Whole-genome landscape of Medicago truncatula symbiotic genes.</title>
        <authorList>
            <person name="Pecrix Y."/>
            <person name="Gamas P."/>
            <person name="Carrere S."/>
        </authorList>
    </citation>
    <scope>NUCLEOTIDE SEQUENCE</scope>
    <source>
        <tissue evidence="5">Leaves</tissue>
    </source>
</reference>
<organism evidence="4 7">
    <name type="scientific">Medicago truncatula</name>
    <name type="common">Barrel medic</name>
    <name type="synonym">Medicago tribuloides</name>
    <dbReference type="NCBI Taxonomy" id="3880"/>
    <lineage>
        <taxon>Eukaryota</taxon>
        <taxon>Viridiplantae</taxon>
        <taxon>Streptophyta</taxon>
        <taxon>Embryophyta</taxon>
        <taxon>Tracheophyta</taxon>
        <taxon>Spermatophyta</taxon>
        <taxon>Magnoliopsida</taxon>
        <taxon>eudicotyledons</taxon>
        <taxon>Gunneridae</taxon>
        <taxon>Pentapetalae</taxon>
        <taxon>rosids</taxon>
        <taxon>fabids</taxon>
        <taxon>Fabales</taxon>
        <taxon>Fabaceae</taxon>
        <taxon>Papilionoideae</taxon>
        <taxon>50 kb inversion clade</taxon>
        <taxon>NPAAA clade</taxon>
        <taxon>Hologalegina</taxon>
        <taxon>IRL clade</taxon>
        <taxon>Trifolieae</taxon>
        <taxon>Medicago</taxon>
    </lineage>
</organism>
<gene>
    <name evidence="4" type="ordered locus">MTR_3g067500</name>
    <name evidence="5" type="ORF">MtrunA17_Chr3g0111221</name>
</gene>
<protein>
    <submittedName>
        <fullName evidence="4 5">Albumin I</fullName>
    </submittedName>
</protein>
<dbReference type="Proteomes" id="UP000265566">
    <property type="component" value="Chromosome 3"/>
</dbReference>
<keyword evidence="7" id="KW-1185">Reference proteome</keyword>